<dbReference type="AlphaFoldDB" id="A0A0F9KG82"/>
<feature type="non-terminal residue" evidence="1">
    <location>
        <position position="1"/>
    </location>
</feature>
<sequence length="331" mass="35774">DDTEALLVRKDSDGGDIFTVDTVNSVMALGGAPDTAFKIKVYGTNPGAPTTQYQNVNNHKWHMGGFTTADSFGIARSGIRDYITINNATTLITFNAPSLFSDKVIFTQTDGNEYIDSDADGTLDLYAGTSIELHDATNIGDGTNEAQFASDGELTLAGTARVMRSVDFEPDAVKKGGIGPADSTEDDFPIHDYDSTNDESVHIHWEIPHWYASGGEIHLHVEFFVDTAPVADANVTWGIEYKKLSIGDNFDFTATTTVIVNTALTTGTPANDKKIHSSAEIHLTTTGFEPMDVILIRIFRDANAATDNFGSDARVFNYHLMGLSDKLGQGT</sequence>
<accession>A0A0F9KG82</accession>
<organism evidence="1">
    <name type="scientific">marine sediment metagenome</name>
    <dbReference type="NCBI Taxonomy" id="412755"/>
    <lineage>
        <taxon>unclassified sequences</taxon>
        <taxon>metagenomes</taxon>
        <taxon>ecological metagenomes</taxon>
    </lineage>
</organism>
<name>A0A0F9KG82_9ZZZZ</name>
<dbReference type="EMBL" id="LAZR01013617">
    <property type="protein sequence ID" value="KKM21133.1"/>
    <property type="molecule type" value="Genomic_DNA"/>
</dbReference>
<protein>
    <submittedName>
        <fullName evidence="1">Uncharacterized protein</fullName>
    </submittedName>
</protein>
<reference evidence="1" key="1">
    <citation type="journal article" date="2015" name="Nature">
        <title>Complex archaea that bridge the gap between prokaryotes and eukaryotes.</title>
        <authorList>
            <person name="Spang A."/>
            <person name="Saw J.H."/>
            <person name="Jorgensen S.L."/>
            <person name="Zaremba-Niedzwiedzka K."/>
            <person name="Martijn J."/>
            <person name="Lind A.E."/>
            <person name="van Eijk R."/>
            <person name="Schleper C."/>
            <person name="Guy L."/>
            <person name="Ettema T.J."/>
        </authorList>
    </citation>
    <scope>NUCLEOTIDE SEQUENCE</scope>
</reference>
<evidence type="ECO:0000313" key="1">
    <source>
        <dbReference type="EMBL" id="KKM21133.1"/>
    </source>
</evidence>
<comment type="caution">
    <text evidence="1">The sequence shown here is derived from an EMBL/GenBank/DDBJ whole genome shotgun (WGS) entry which is preliminary data.</text>
</comment>
<gene>
    <name evidence="1" type="ORF">LCGC14_1638470</name>
</gene>
<proteinExistence type="predicted"/>